<protein>
    <submittedName>
        <fullName evidence="1">Uncharacterized protein</fullName>
    </submittedName>
</protein>
<evidence type="ECO:0000313" key="2">
    <source>
        <dbReference type="Proteomes" id="UP000244446"/>
    </source>
</evidence>
<dbReference type="EMBL" id="QCYH01000006">
    <property type="protein sequence ID" value="PVA09788.1"/>
    <property type="molecule type" value="Genomic_DNA"/>
</dbReference>
<comment type="caution">
    <text evidence="1">The sequence shown here is derived from an EMBL/GenBank/DDBJ whole genome shotgun (WGS) entry which is preliminary data.</text>
</comment>
<reference evidence="1 2" key="1">
    <citation type="submission" date="2018-04" db="EMBL/GenBank/DDBJ databases">
        <title>Pelagivirga bohaiensis gen. nov., sp. nov., a bacterium isolated from the Bohai Sea.</title>
        <authorList>
            <person name="Ji X."/>
        </authorList>
    </citation>
    <scope>NUCLEOTIDE SEQUENCE [LARGE SCALE GENOMIC DNA]</scope>
    <source>
        <strain evidence="1 2">BH-SD19</strain>
    </source>
</reference>
<gene>
    <name evidence="1" type="ORF">DC366_11750</name>
</gene>
<dbReference type="AlphaFoldDB" id="A0A2T7G5U5"/>
<name>A0A2T7G5U5_9RHOB</name>
<evidence type="ECO:0000313" key="1">
    <source>
        <dbReference type="EMBL" id="PVA09788.1"/>
    </source>
</evidence>
<proteinExistence type="predicted"/>
<keyword evidence="2" id="KW-1185">Reference proteome</keyword>
<dbReference type="Proteomes" id="UP000244446">
    <property type="component" value="Unassembled WGS sequence"/>
</dbReference>
<accession>A0A2T7G5U5</accession>
<organism evidence="1 2">
    <name type="scientific">Pelagivirga sediminicola</name>
    <dbReference type="NCBI Taxonomy" id="2170575"/>
    <lineage>
        <taxon>Bacteria</taxon>
        <taxon>Pseudomonadati</taxon>
        <taxon>Pseudomonadota</taxon>
        <taxon>Alphaproteobacteria</taxon>
        <taxon>Rhodobacterales</taxon>
        <taxon>Paracoccaceae</taxon>
        <taxon>Pelagivirga</taxon>
    </lineage>
</organism>
<sequence>MGVSFQLMLCARRTEGKCHIRAAYPWSAKQISASVRHGHDQDRRADHHSGACKMLCVLPKVWA</sequence>